<protein>
    <recommendedName>
        <fullName evidence="1">site-specific DNA-methyltransferase (adenine-specific)</fullName>
        <ecNumber evidence="1">2.1.1.72</ecNumber>
    </recommendedName>
</protein>
<dbReference type="PROSITE" id="PS00092">
    <property type="entry name" value="N6_MTASE"/>
    <property type="match status" value="1"/>
</dbReference>
<dbReference type="InterPro" id="IPR002052">
    <property type="entry name" value="DNA_methylase_N6_adenine_CS"/>
</dbReference>
<dbReference type="EC" id="2.1.1.72" evidence="1"/>
<dbReference type="PRINTS" id="PR00505">
    <property type="entry name" value="D12N6MTFRASE"/>
</dbReference>
<organism evidence="6 7">
    <name type="scientific">Cellulophaga phage phi12:1</name>
    <dbReference type="NCBI Taxonomy" id="1327976"/>
    <lineage>
        <taxon>Viruses</taxon>
        <taxon>Duplodnaviria</taxon>
        <taxon>Heunggongvirae</taxon>
        <taxon>Uroviricota</taxon>
        <taxon>Caudoviricetes</taxon>
        <taxon>Helsingorvirus</taxon>
        <taxon>Helsingorvirus Cba121</taxon>
    </lineage>
</organism>
<accession>R9ZXX8</accession>
<evidence type="ECO:0000256" key="4">
    <source>
        <dbReference type="ARBA" id="ARBA00022691"/>
    </source>
</evidence>
<proteinExistence type="predicted"/>
<dbReference type="InterPro" id="IPR029063">
    <property type="entry name" value="SAM-dependent_MTases_sf"/>
</dbReference>
<name>R9ZXX8_9CAUD</name>
<dbReference type="EMBL" id="KC821613">
    <property type="protein sequence ID" value="AGO47991.1"/>
    <property type="molecule type" value="Genomic_DNA"/>
</dbReference>
<dbReference type="Proteomes" id="UP000014714">
    <property type="component" value="Segment"/>
</dbReference>
<dbReference type="PANTHER" id="PTHR30481:SF3">
    <property type="entry name" value="DNA ADENINE METHYLASE"/>
    <property type="match status" value="1"/>
</dbReference>
<keyword evidence="2 6" id="KW-0489">Methyltransferase</keyword>
<dbReference type="Gene3D" id="3.40.50.150">
    <property type="entry name" value="Vaccinia Virus protein VP39"/>
    <property type="match status" value="2"/>
</dbReference>
<evidence type="ECO:0000256" key="1">
    <source>
        <dbReference type="ARBA" id="ARBA00011900"/>
    </source>
</evidence>
<comment type="catalytic activity">
    <reaction evidence="5">
        <text>a 2'-deoxyadenosine in DNA + S-adenosyl-L-methionine = an N(6)-methyl-2'-deoxyadenosine in DNA + S-adenosyl-L-homocysteine + H(+)</text>
        <dbReference type="Rhea" id="RHEA:15197"/>
        <dbReference type="Rhea" id="RHEA-COMP:12418"/>
        <dbReference type="Rhea" id="RHEA-COMP:12419"/>
        <dbReference type="ChEBI" id="CHEBI:15378"/>
        <dbReference type="ChEBI" id="CHEBI:57856"/>
        <dbReference type="ChEBI" id="CHEBI:59789"/>
        <dbReference type="ChEBI" id="CHEBI:90615"/>
        <dbReference type="ChEBI" id="CHEBI:90616"/>
        <dbReference type="EC" id="2.1.1.72"/>
    </reaction>
</comment>
<dbReference type="GO" id="GO:0009007">
    <property type="term" value="F:site-specific DNA-methyltransferase (adenine-specific) activity"/>
    <property type="evidence" value="ECO:0007669"/>
    <property type="project" value="UniProtKB-EC"/>
</dbReference>
<keyword evidence="4" id="KW-0949">S-adenosyl-L-methionine</keyword>
<dbReference type="RefSeq" id="YP_008241004.1">
    <property type="nucleotide sequence ID" value="NC_021791.1"/>
</dbReference>
<reference evidence="6 7" key="1">
    <citation type="journal article" date="2013" name="Proc. Natl. Acad. Sci. U.S.A.">
        <title>Twelve previously unknown phage genera are ubiquitous in global oceans.</title>
        <authorList>
            <person name="Holmfeldt K."/>
            <person name="Solonenko N."/>
            <person name="Shah M."/>
            <person name="Corrier K."/>
            <person name="Riemann L."/>
            <person name="Verberkmoes N.C."/>
            <person name="Sullivan M.B."/>
        </authorList>
    </citation>
    <scope>NUCLEOTIDE SEQUENCE [LARGE SCALE GENOMIC DNA]</scope>
    <source>
        <strain evidence="6">Phi12:1</strain>
    </source>
</reference>
<evidence type="ECO:0000256" key="5">
    <source>
        <dbReference type="ARBA" id="ARBA00047942"/>
    </source>
</evidence>
<sequence>MKYMGSKNRIAKQLLEVILPHRLPGMTWVEPMVGGANMIDKVDGERIGADSNKYLISLLNEMTKPGFKSPEINEKKYKDIKDNKDNYPLWVVGYAGFQLSFGGKWFGGYRRDKQGKRNYCKEAQNNVNKQSKNIQGVDFIHTRYQDLEIPKNSLIYCDPPYEGTTKYKDDFNHSEFWEWCRVKTKEGHKVFISEYNAPDDFKCIWQNEITNSINNKKAVEKLFIFEV</sequence>
<dbReference type="GO" id="GO:0043565">
    <property type="term" value="F:sequence-specific DNA binding"/>
    <property type="evidence" value="ECO:0007669"/>
    <property type="project" value="TreeGrafter"/>
</dbReference>
<dbReference type="GO" id="GO:1904047">
    <property type="term" value="F:S-adenosyl-L-methionine binding"/>
    <property type="evidence" value="ECO:0007669"/>
    <property type="project" value="TreeGrafter"/>
</dbReference>
<dbReference type="OrthoDB" id="8399at10239"/>
<reference evidence="7" key="2">
    <citation type="submission" date="2013-03" db="EMBL/GenBank/DDBJ databases">
        <title>The Cellulophaga phages: a novel, diverse, and globally ubiquitous model system.</title>
        <authorList>
            <person name="Holmfeldt K."/>
            <person name="Solonenko N."/>
            <person name="Shah M."/>
            <person name="Corrier K."/>
            <person name="Riemann L."/>
            <person name="VerBerkmoes N.C."/>
            <person name="Sullivan M.B."/>
        </authorList>
    </citation>
    <scope>NUCLEOTIDE SEQUENCE [LARGE SCALE GENOMIC DNA]</scope>
</reference>
<gene>
    <name evidence="6" type="ORF">Phi12:1_gp25</name>
</gene>
<dbReference type="Pfam" id="PF02086">
    <property type="entry name" value="MethyltransfD12"/>
    <property type="match status" value="2"/>
</dbReference>
<dbReference type="SUPFAM" id="SSF53335">
    <property type="entry name" value="S-adenosyl-L-methionine-dependent methyltransferases"/>
    <property type="match status" value="1"/>
</dbReference>
<dbReference type="GO" id="GO:0006298">
    <property type="term" value="P:mismatch repair"/>
    <property type="evidence" value="ECO:0007669"/>
    <property type="project" value="TreeGrafter"/>
</dbReference>
<evidence type="ECO:0000313" key="6">
    <source>
        <dbReference type="EMBL" id="AGO47991.1"/>
    </source>
</evidence>
<dbReference type="InterPro" id="IPR012327">
    <property type="entry name" value="MeTrfase_D12"/>
</dbReference>
<dbReference type="PANTHER" id="PTHR30481">
    <property type="entry name" value="DNA ADENINE METHYLASE"/>
    <property type="match status" value="1"/>
</dbReference>
<evidence type="ECO:0000256" key="3">
    <source>
        <dbReference type="ARBA" id="ARBA00022679"/>
    </source>
</evidence>
<dbReference type="KEGG" id="vg:16796751"/>
<evidence type="ECO:0000256" key="2">
    <source>
        <dbReference type="ARBA" id="ARBA00022603"/>
    </source>
</evidence>
<keyword evidence="3" id="KW-0808">Transferase</keyword>
<evidence type="ECO:0000313" key="7">
    <source>
        <dbReference type="Proteomes" id="UP000014714"/>
    </source>
</evidence>
<dbReference type="GeneID" id="16796751"/>
<keyword evidence="7" id="KW-1185">Reference proteome</keyword>
<dbReference type="GO" id="GO:0032259">
    <property type="term" value="P:methylation"/>
    <property type="evidence" value="ECO:0007669"/>
    <property type="project" value="UniProtKB-KW"/>
</dbReference>
<dbReference type="GO" id="GO:0009307">
    <property type="term" value="P:DNA restriction-modification system"/>
    <property type="evidence" value="ECO:0007669"/>
    <property type="project" value="InterPro"/>
</dbReference>